<dbReference type="EMBL" id="ML993862">
    <property type="protein sequence ID" value="KAF2205094.1"/>
    <property type="molecule type" value="Genomic_DNA"/>
</dbReference>
<protein>
    <recommendedName>
        <fullName evidence="1">Methyltransferase domain-containing protein</fullName>
    </recommendedName>
</protein>
<dbReference type="CDD" id="cd02440">
    <property type="entry name" value="AdoMet_MTases"/>
    <property type="match status" value="1"/>
</dbReference>
<gene>
    <name evidence="2" type="ORF">GQ43DRAFT_408126</name>
</gene>
<dbReference type="InterPro" id="IPR041698">
    <property type="entry name" value="Methyltransf_25"/>
</dbReference>
<dbReference type="OrthoDB" id="417697at2759"/>
<evidence type="ECO:0000313" key="3">
    <source>
        <dbReference type="Proteomes" id="UP000799536"/>
    </source>
</evidence>
<feature type="domain" description="Methyltransferase" evidence="1">
    <location>
        <begin position="49"/>
        <end position="146"/>
    </location>
</feature>
<comment type="caution">
    <text evidence="2">The sequence shown here is derived from an EMBL/GenBank/DDBJ whole genome shotgun (WGS) entry which is preliminary data.</text>
</comment>
<dbReference type="Gene3D" id="3.40.50.150">
    <property type="entry name" value="Vaccinia Virus protein VP39"/>
    <property type="match status" value="1"/>
</dbReference>
<accession>A0A9P4JVC1</accession>
<evidence type="ECO:0000313" key="2">
    <source>
        <dbReference type="EMBL" id="KAF2205094.1"/>
    </source>
</evidence>
<name>A0A9P4JVC1_9PLEO</name>
<dbReference type="InterPro" id="IPR029063">
    <property type="entry name" value="SAM-dependent_MTases_sf"/>
</dbReference>
<reference evidence="2" key="1">
    <citation type="journal article" date="2020" name="Stud. Mycol.">
        <title>101 Dothideomycetes genomes: a test case for predicting lifestyles and emergence of pathogens.</title>
        <authorList>
            <person name="Haridas S."/>
            <person name="Albert R."/>
            <person name="Binder M."/>
            <person name="Bloem J."/>
            <person name="Labutti K."/>
            <person name="Salamov A."/>
            <person name="Andreopoulos B."/>
            <person name="Baker S."/>
            <person name="Barry K."/>
            <person name="Bills G."/>
            <person name="Bluhm B."/>
            <person name="Cannon C."/>
            <person name="Castanera R."/>
            <person name="Culley D."/>
            <person name="Daum C."/>
            <person name="Ezra D."/>
            <person name="Gonzalez J."/>
            <person name="Henrissat B."/>
            <person name="Kuo A."/>
            <person name="Liang C."/>
            <person name="Lipzen A."/>
            <person name="Lutzoni F."/>
            <person name="Magnuson J."/>
            <person name="Mondo S."/>
            <person name="Nolan M."/>
            <person name="Ohm R."/>
            <person name="Pangilinan J."/>
            <person name="Park H.-J."/>
            <person name="Ramirez L."/>
            <person name="Alfaro M."/>
            <person name="Sun H."/>
            <person name="Tritt A."/>
            <person name="Yoshinaga Y."/>
            <person name="Zwiers L.-H."/>
            <person name="Turgeon B."/>
            <person name="Goodwin S."/>
            <person name="Spatafora J."/>
            <person name="Crous P."/>
            <person name="Grigoriev I."/>
        </authorList>
    </citation>
    <scope>NUCLEOTIDE SEQUENCE</scope>
    <source>
        <strain evidence="2">ATCC 74209</strain>
    </source>
</reference>
<evidence type="ECO:0000259" key="1">
    <source>
        <dbReference type="Pfam" id="PF13649"/>
    </source>
</evidence>
<dbReference type="AlphaFoldDB" id="A0A9P4JVC1"/>
<dbReference type="Pfam" id="PF13649">
    <property type="entry name" value="Methyltransf_25"/>
    <property type="match status" value="1"/>
</dbReference>
<dbReference type="SUPFAM" id="SSF53335">
    <property type="entry name" value="S-adenosyl-L-methionine-dependent methyltransferases"/>
    <property type="match status" value="1"/>
</dbReference>
<sequence length="305" mass="34256">MSGEEEPYWIGRNPTEQQRLNRQHFIWTKCISYLIHPSIKSNLSQDAKIADIGTGTGIWLNEVSKVSPPTYTFTGFDNSSAQFLSPEELSPNVKLQIGDFMKPFPEELHGTFDLVNIRLIVVTMTGGRGVWERTLKNVLTLLKPGGFIQWIEGNFFGSRGYRKSGGLTPYSSSLTQGQLQMNNTFIRRFDWNFPASWTQLYTSAGLTHVFEDLVSTDRVPEQRREITELGIGAVFGALSNLAATAKAKEMEGKDGTWPEEEVQRVRGLAVQEMEAGVYYRWDIHVTVGRKPAVDNGVAQKGDTKE</sequence>
<proteinExistence type="predicted"/>
<keyword evidence="3" id="KW-1185">Reference proteome</keyword>
<organism evidence="2 3">
    <name type="scientific">Delitschia confertaspora ATCC 74209</name>
    <dbReference type="NCBI Taxonomy" id="1513339"/>
    <lineage>
        <taxon>Eukaryota</taxon>
        <taxon>Fungi</taxon>
        <taxon>Dikarya</taxon>
        <taxon>Ascomycota</taxon>
        <taxon>Pezizomycotina</taxon>
        <taxon>Dothideomycetes</taxon>
        <taxon>Pleosporomycetidae</taxon>
        <taxon>Pleosporales</taxon>
        <taxon>Delitschiaceae</taxon>
        <taxon>Delitschia</taxon>
    </lineage>
</organism>
<dbReference type="Proteomes" id="UP000799536">
    <property type="component" value="Unassembled WGS sequence"/>
</dbReference>